<dbReference type="EMBL" id="JABFCZ010000023">
    <property type="protein sequence ID" value="MBD1548531.1"/>
    <property type="molecule type" value="Genomic_DNA"/>
</dbReference>
<gene>
    <name evidence="1" type="ORF">HK439_19895</name>
</gene>
<comment type="caution">
    <text evidence="1">The sequence shown here is derived from an EMBL/GenBank/DDBJ whole genome shotgun (WGS) entry which is preliminary data.</text>
</comment>
<dbReference type="RefSeq" id="WP_190293220.1">
    <property type="nucleotide sequence ID" value="NZ_JABFCZ010000023.1"/>
</dbReference>
<dbReference type="Proteomes" id="UP000598467">
    <property type="component" value="Unassembled WGS sequence"/>
</dbReference>
<name>A0A926P5Q2_9HYPH</name>
<accession>A0A926P5Q2</accession>
<organism evidence="1 2">
    <name type="scientific">Roseibium aggregatum</name>
    <dbReference type="NCBI Taxonomy" id="187304"/>
    <lineage>
        <taxon>Bacteria</taxon>
        <taxon>Pseudomonadati</taxon>
        <taxon>Pseudomonadota</taxon>
        <taxon>Alphaproteobacteria</taxon>
        <taxon>Hyphomicrobiales</taxon>
        <taxon>Stappiaceae</taxon>
        <taxon>Roseibium</taxon>
    </lineage>
</organism>
<reference evidence="1" key="1">
    <citation type="submission" date="2020-05" db="EMBL/GenBank/DDBJ databases">
        <title>Identification of trans-AT polyketide cluster in two marine bacteria, producers of a novel glutaramide-containing polyketide sesbanimide D and analogs.</title>
        <authorList>
            <person name="Kacar D."/>
            <person name="Rodriguez P."/>
            <person name="Canedo L."/>
            <person name="Gonzalez E."/>
            <person name="Galan B."/>
            <person name="De La Calle F."/>
            <person name="Garcia J.L."/>
        </authorList>
    </citation>
    <scope>NUCLEOTIDE SEQUENCE</scope>
    <source>
        <strain evidence="1">PHM038</strain>
    </source>
</reference>
<proteinExistence type="predicted"/>
<evidence type="ECO:0000313" key="2">
    <source>
        <dbReference type="Proteomes" id="UP000598467"/>
    </source>
</evidence>
<dbReference type="AlphaFoldDB" id="A0A926P5Q2"/>
<sequence>MWATIVEQVRALLAACRLVPTASFKTKNLEIKGATAAEVNKMMKEHYRLSEKQKP</sequence>
<protein>
    <submittedName>
        <fullName evidence="1">Uncharacterized protein</fullName>
    </submittedName>
</protein>
<evidence type="ECO:0000313" key="1">
    <source>
        <dbReference type="EMBL" id="MBD1548531.1"/>
    </source>
</evidence>